<gene>
    <name evidence="2" type="ORF">FNJ47_23135</name>
</gene>
<dbReference type="Pfam" id="PF13410">
    <property type="entry name" value="GST_C_2"/>
    <property type="match status" value="1"/>
</dbReference>
<feature type="domain" description="GST N-terminal" evidence="1">
    <location>
        <begin position="47"/>
        <end position="158"/>
    </location>
</feature>
<dbReference type="InterPro" id="IPR036282">
    <property type="entry name" value="Glutathione-S-Trfase_C_sf"/>
</dbReference>
<dbReference type="RefSeq" id="WP_163157154.1">
    <property type="nucleotide sequence ID" value="NZ_VKHP01000100.1"/>
</dbReference>
<dbReference type="Gene3D" id="3.40.30.10">
    <property type="entry name" value="Glutaredoxin"/>
    <property type="match status" value="1"/>
</dbReference>
<organism evidence="2 3">
    <name type="scientific">Bradyrhizobium uaiense</name>
    <dbReference type="NCBI Taxonomy" id="2594946"/>
    <lineage>
        <taxon>Bacteria</taxon>
        <taxon>Pseudomonadati</taxon>
        <taxon>Pseudomonadota</taxon>
        <taxon>Alphaproteobacteria</taxon>
        <taxon>Hyphomicrobiales</taxon>
        <taxon>Nitrobacteraceae</taxon>
        <taxon>Bradyrhizobium</taxon>
    </lineage>
</organism>
<evidence type="ECO:0000313" key="3">
    <source>
        <dbReference type="Proteomes" id="UP000468531"/>
    </source>
</evidence>
<dbReference type="InterPro" id="IPR036249">
    <property type="entry name" value="Thioredoxin-like_sf"/>
</dbReference>
<evidence type="ECO:0000313" key="2">
    <source>
        <dbReference type="EMBL" id="NEU98642.1"/>
    </source>
</evidence>
<dbReference type="PROSITE" id="PS50404">
    <property type="entry name" value="GST_NTER"/>
    <property type="match status" value="1"/>
</dbReference>
<dbReference type="Pfam" id="PF13409">
    <property type="entry name" value="GST_N_2"/>
    <property type="match status" value="1"/>
</dbReference>
<dbReference type="GO" id="GO:0016740">
    <property type="term" value="F:transferase activity"/>
    <property type="evidence" value="ECO:0007669"/>
    <property type="project" value="UniProtKB-KW"/>
</dbReference>
<dbReference type="AlphaFoldDB" id="A0A6P1BM30"/>
<dbReference type="Proteomes" id="UP000468531">
    <property type="component" value="Unassembled WGS sequence"/>
</dbReference>
<dbReference type="SUPFAM" id="SSF52833">
    <property type="entry name" value="Thioredoxin-like"/>
    <property type="match status" value="1"/>
</dbReference>
<proteinExistence type="predicted"/>
<evidence type="ECO:0000259" key="1">
    <source>
        <dbReference type="PROSITE" id="PS50404"/>
    </source>
</evidence>
<comment type="caution">
    <text evidence="2">The sequence shown here is derived from an EMBL/GenBank/DDBJ whole genome shotgun (WGS) entry which is preliminary data.</text>
</comment>
<dbReference type="EMBL" id="VKHP01000100">
    <property type="protein sequence ID" value="NEU98642.1"/>
    <property type="molecule type" value="Genomic_DNA"/>
</dbReference>
<dbReference type="SUPFAM" id="SSF47616">
    <property type="entry name" value="GST C-terminal domain-like"/>
    <property type="match status" value="1"/>
</dbReference>
<dbReference type="InterPro" id="IPR004045">
    <property type="entry name" value="Glutathione_S-Trfase_N"/>
</dbReference>
<reference evidence="2 3" key="1">
    <citation type="journal article" date="2020" name="Arch. Microbiol.">
        <title>Bradyrhizobium uaiense sp. nov., a new highly efficient cowpea symbiont.</title>
        <authorList>
            <person name="Cabral Michel D."/>
            <person name="Azarias Guimaraes A."/>
            <person name="Martins da Costa E."/>
            <person name="Soares de Carvalho T."/>
            <person name="Balsanelli E."/>
            <person name="Willems A."/>
            <person name="Maltempi de Souza E."/>
            <person name="de Souza Moreira F.M."/>
        </authorList>
    </citation>
    <scope>NUCLEOTIDE SEQUENCE [LARGE SCALE GENOMIC DNA]</scope>
    <source>
        <strain evidence="2 3">UFLA 03-164</strain>
    </source>
</reference>
<accession>A0A6P1BM30</accession>
<dbReference type="Gene3D" id="1.20.1050.10">
    <property type="match status" value="1"/>
</dbReference>
<sequence length="344" mass="38446">MTIDVRPSIDTLAAHARSLAIGDPERRSIVSSGNVHPKPWDGKSPTPRLELFHFTMSICSQKIRAALFQIGAPFASSELVIMPPLSENYSAEYVKLRMASAIARSRPFVKGYSGSSSVENEGFDPLAVPTLVDHKKGEVVADSRVIAAYLDILSEGALVPLQWQNRTWNEIAIVDAIPHAGLFYGANPDGDDRPEMIRVGMQDAHSKKIELVRKRLAQLPADSNLREAYGQKIIKEEAGREFIAKPANMRAIIESTYSTIVELDRRLADSAGEWLIPDRFTLADIFWGVSLFRLLYLGYNWMWKDCSRVAGYSERLFAAPALQNGVINWPGHPPGERIERFQKR</sequence>
<keyword evidence="2" id="KW-0808">Transferase</keyword>
<keyword evidence="3" id="KW-1185">Reference proteome</keyword>
<protein>
    <submittedName>
        <fullName evidence="2">Glutathione S-transferase family protein</fullName>
    </submittedName>
</protein>
<name>A0A6P1BM30_9BRAD</name>